<evidence type="ECO:0000313" key="4">
    <source>
        <dbReference type="Proteomes" id="UP001143370"/>
    </source>
</evidence>
<feature type="transmembrane region" description="Helical" evidence="2">
    <location>
        <begin position="42"/>
        <end position="64"/>
    </location>
</feature>
<keyword evidence="2" id="KW-1133">Transmembrane helix</keyword>
<evidence type="ECO:0000313" key="3">
    <source>
        <dbReference type="EMBL" id="GLK71022.1"/>
    </source>
</evidence>
<organism evidence="3 4">
    <name type="scientific">Ancylobacter dichloromethanicus</name>
    <dbReference type="NCBI Taxonomy" id="518825"/>
    <lineage>
        <taxon>Bacteria</taxon>
        <taxon>Pseudomonadati</taxon>
        <taxon>Pseudomonadota</taxon>
        <taxon>Alphaproteobacteria</taxon>
        <taxon>Hyphomicrobiales</taxon>
        <taxon>Xanthobacteraceae</taxon>
        <taxon>Ancylobacter</taxon>
    </lineage>
</organism>
<sequence length="285" mass="30831">MAGRPGHGHRGASPPDTFSRATASAPLNGRPPRASSAAMLKALRLMLLGFLLLFALPLGAHALVQWQTTDWTRSWSTADWSSTGTLPAAEAHPEAMVRIYAARVGRWRGIFAVHSWIVFKEPGARAYERYDKVGWGRPIRHNSYAPDGRWYGNDPEIVFEATGADAERLIPKLRAAIASYPYGDAGDYHVWPGPNSNSFVAHVIGRIPEMAVALPPTAIGKDYPVDGGWFGLAPSRTGLRVSLDGYAGLTLAWVEGIEFNLLGAVAGLDLRRPGIKLPGFGRIGI</sequence>
<evidence type="ECO:0000256" key="2">
    <source>
        <dbReference type="SAM" id="Phobius"/>
    </source>
</evidence>
<gene>
    <name evidence="3" type="ORF">GCM10017643_11370</name>
</gene>
<comment type="caution">
    <text evidence="3">The sequence shown here is derived from an EMBL/GenBank/DDBJ whole genome shotgun (WGS) entry which is preliminary data.</text>
</comment>
<dbReference type="EMBL" id="BSFJ01000005">
    <property type="protein sequence ID" value="GLK71022.1"/>
    <property type="molecule type" value="Genomic_DNA"/>
</dbReference>
<proteinExistence type="predicted"/>
<feature type="compositionally biased region" description="Basic residues" evidence="1">
    <location>
        <begin position="1"/>
        <end position="10"/>
    </location>
</feature>
<evidence type="ECO:0000256" key="1">
    <source>
        <dbReference type="SAM" id="MobiDB-lite"/>
    </source>
</evidence>
<reference evidence="3" key="2">
    <citation type="submission" date="2023-01" db="EMBL/GenBank/DDBJ databases">
        <authorList>
            <person name="Sun Q."/>
            <person name="Evtushenko L."/>
        </authorList>
    </citation>
    <scope>NUCLEOTIDE SEQUENCE</scope>
    <source>
        <strain evidence="3">VKM B-2484</strain>
    </source>
</reference>
<evidence type="ECO:0008006" key="5">
    <source>
        <dbReference type="Google" id="ProtNLM"/>
    </source>
</evidence>
<keyword evidence="4" id="KW-1185">Reference proteome</keyword>
<name>A0A9W6MYJ5_9HYPH</name>
<accession>A0A9W6MYJ5</accession>
<keyword evidence="2" id="KW-0472">Membrane</keyword>
<protein>
    <recommendedName>
        <fullName evidence="5">DUF3750 domain-containing protein</fullName>
    </recommendedName>
</protein>
<dbReference type="Pfam" id="PF12570">
    <property type="entry name" value="DUF3750"/>
    <property type="match status" value="1"/>
</dbReference>
<feature type="region of interest" description="Disordered" evidence="1">
    <location>
        <begin position="1"/>
        <end position="31"/>
    </location>
</feature>
<dbReference type="InterPro" id="IPR022224">
    <property type="entry name" value="DUF3750"/>
</dbReference>
<dbReference type="Proteomes" id="UP001143370">
    <property type="component" value="Unassembled WGS sequence"/>
</dbReference>
<keyword evidence="2" id="KW-0812">Transmembrane</keyword>
<dbReference type="AlphaFoldDB" id="A0A9W6MYJ5"/>
<reference evidence="3" key="1">
    <citation type="journal article" date="2014" name="Int. J. Syst. Evol. Microbiol.">
        <title>Complete genome sequence of Corynebacterium casei LMG S-19264T (=DSM 44701T), isolated from a smear-ripened cheese.</title>
        <authorList>
            <consortium name="US DOE Joint Genome Institute (JGI-PGF)"/>
            <person name="Walter F."/>
            <person name="Albersmeier A."/>
            <person name="Kalinowski J."/>
            <person name="Ruckert C."/>
        </authorList>
    </citation>
    <scope>NUCLEOTIDE SEQUENCE</scope>
    <source>
        <strain evidence="3">VKM B-2484</strain>
    </source>
</reference>